<keyword evidence="3" id="KW-0677">Repeat</keyword>
<sequence length="108" mass="12211">LSPARSAGKDSPSPGFSQLGNMKEHEQNVHIKSEKYICNLCGATFTRYKSLTKHQRTHTGERPYLCLTCGRRFSWSHSLMLSDLKKRSNLAFLNSLLNQSVSIQGVKR</sequence>
<keyword evidence="6" id="KW-0539">Nucleus</keyword>
<evidence type="ECO:0000256" key="6">
    <source>
        <dbReference type="ARBA" id="ARBA00023242"/>
    </source>
</evidence>
<accession>A0A3Q3DZZ7</accession>
<dbReference type="InParanoid" id="A0A3Q3DZZ7"/>
<feature type="region of interest" description="Disordered" evidence="8">
    <location>
        <begin position="1"/>
        <end position="24"/>
    </location>
</feature>
<dbReference type="Gene3D" id="3.30.160.60">
    <property type="entry name" value="Classic Zinc Finger"/>
    <property type="match status" value="2"/>
</dbReference>
<evidence type="ECO:0000256" key="8">
    <source>
        <dbReference type="SAM" id="MobiDB-lite"/>
    </source>
</evidence>
<dbReference type="FunFam" id="3.30.160.60:FF:000052">
    <property type="entry name" value="zinc finger protein 546 isoform X1"/>
    <property type="match status" value="1"/>
</dbReference>
<dbReference type="PANTHER" id="PTHR24394">
    <property type="entry name" value="ZINC FINGER PROTEIN"/>
    <property type="match status" value="1"/>
</dbReference>
<organism evidence="10 11">
    <name type="scientific">Labrus bergylta</name>
    <name type="common">ballan wrasse</name>
    <dbReference type="NCBI Taxonomy" id="56723"/>
    <lineage>
        <taxon>Eukaryota</taxon>
        <taxon>Metazoa</taxon>
        <taxon>Chordata</taxon>
        <taxon>Craniata</taxon>
        <taxon>Vertebrata</taxon>
        <taxon>Euteleostomi</taxon>
        <taxon>Actinopterygii</taxon>
        <taxon>Neopterygii</taxon>
        <taxon>Teleostei</taxon>
        <taxon>Neoteleostei</taxon>
        <taxon>Acanthomorphata</taxon>
        <taxon>Eupercaria</taxon>
        <taxon>Labriformes</taxon>
        <taxon>Labridae</taxon>
        <taxon>Labrus</taxon>
    </lineage>
</organism>
<reference evidence="10" key="2">
    <citation type="submission" date="2025-09" db="UniProtKB">
        <authorList>
            <consortium name="Ensembl"/>
        </authorList>
    </citation>
    <scope>IDENTIFICATION</scope>
</reference>
<evidence type="ECO:0000256" key="1">
    <source>
        <dbReference type="ARBA" id="ARBA00004123"/>
    </source>
</evidence>
<evidence type="ECO:0000256" key="3">
    <source>
        <dbReference type="ARBA" id="ARBA00022737"/>
    </source>
</evidence>
<dbReference type="PROSITE" id="PS50157">
    <property type="entry name" value="ZINC_FINGER_C2H2_2"/>
    <property type="match status" value="1"/>
</dbReference>
<evidence type="ECO:0000256" key="5">
    <source>
        <dbReference type="ARBA" id="ARBA00022833"/>
    </source>
</evidence>
<evidence type="ECO:0000313" key="10">
    <source>
        <dbReference type="Ensembl" id="ENSLBEP00000000282.1"/>
    </source>
</evidence>
<dbReference type="STRING" id="56723.ENSLBEP00000000282"/>
<dbReference type="Proteomes" id="UP000261660">
    <property type="component" value="Unplaced"/>
</dbReference>
<dbReference type="GO" id="GO:0008270">
    <property type="term" value="F:zinc ion binding"/>
    <property type="evidence" value="ECO:0007669"/>
    <property type="project" value="UniProtKB-KW"/>
</dbReference>
<reference evidence="10" key="1">
    <citation type="submission" date="2025-08" db="UniProtKB">
        <authorList>
            <consortium name="Ensembl"/>
        </authorList>
    </citation>
    <scope>IDENTIFICATION</scope>
</reference>
<name>A0A3Q3DZZ7_9LABR</name>
<dbReference type="GO" id="GO:0005634">
    <property type="term" value="C:nucleus"/>
    <property type="evidence" value="ECO:0007669"/>
    <property type="project" value="UniProtKB-SubCell"/>
</dbReference>
<dbReference type="SMART" id="SM00355">
    <property type="entry name" value="ZnF_C2H2"/>
    <property type="match status" value="1"/>
</dbReference>
<evidence type="ECO:0000259" key="9">
    <source>
        <dbReference type="PROSITE" id="PS50157"/>
    </source>
</evidence>
<dbReference type="InterPro" id="IPR036236">
    <property type="entry name" value="Znf_C2H2_sf"/>
</dbReference>
<evidence type="ECO:0000313" key="11">
    <source>
        <dbReference type="Proteomes" id="UP000261660"/>
    </source>
</evidence>
<comment type="subcellular location">
    <subcellularLocation>
        <location evidence="1">Nucleus</location>
    </subcellularLocation>
</comment>
<evidence type="ECO:0000256" key="4">
    <source>
        <dbReference type="ARBA" id="ARBA00022771"/>
    </source>
</evidence>
<dbReference type="PANTHER" id="PTHR24394:SF44">
    <property type="entry name" value="ZINC FINGER PROTEIN 271-LIKE"/>
    <property type="match status" value="1"/>
</dbReference>
<dbReference type="Ensembl" id="ENSLBET00000000293.1">
    <property type="protein sequence ID" value="ENSLBEP00000000282.1"/>
    <property type="gene ID" value="ENSLBEG00000000218.1"/>
</dbReference>
<dbReference type="InterPro" id="IPR013087">
    <property type="entry name" value="Znf_C2H2_type"/>
</dbReference>
<dbReference type="SUPFAM" id="SSF57667">
    <property type="entry name" value="beta-beta-alpha zinc fingers"/>
    <property type="match status" value="1"/>
</dbReference>
<dbReference type="GO" id="GO:0000981">
    <property type="term" value="F:DNA-binding transcription factor activity, RNA polymerase II-specific"/>
    <property type="evidence" value="ECO:0007669"/>
    <property type="project" value="TreeGrafter"/>
</dbReference>
<keyword evidence="5" id="KW-0862">Zinc</keyword>
<protein>
    <recommendedName>
        <fullName evidence="9">C2H2-type domain-containing protein</fullName>
    </recommendedName>
</protein>
<keyword evidence="11" id="KW-1185">Reference proteome</keyword>
<evidence type="ECO:0000256" key="7">
    <source>
        <dbReference type="PROSITE-ProRule" id="PRU00042"/>
    </source>
</evidence>
<feature type="domain" description="C2H2-type" evidence="9">
    <location>
        <begin position="36"/>
        <end position="63"/>
    </location>
</feature>
<keyword evidence="2" id="KW-0479">Metal-binding</keyword>
<proteinExistence type="predicted"/>
<dbReference type="FunFam" id="3.30.160.60:FF:002343">
    <property type="entry name" value="Zinc finger protein 33A"/>
    <property type="match status" value="1"/>
</dbReference>
<evidence type="ECO:0000256" key="2">
    <source>
        <dbReference type="ARBA" id="ARBA00022723"/>
    </source>
</evidence>
<dbReference type="Pfam" id="PF13912">
    <property type="entry name" value="zf-C2H2_6"/>
    <property type="match status" value="1"/>
</dbReference>
<dbReference type="AlphaFoldDB" id="A0A3Q3DZZ7"/>
<keyword evidence="4 7" id="KW-0863">Zinc-finger</keyword>
<dbReference type="PROSITE" id="PS00028">
    <property type="entry name" value="ZINC_FINGER_C2H2_1"/>
    <property type="match status" value="1"/>
</dbReference>